<accession>A0A6C0FB20</accession>
<reference evidence="1" key="1">
    <citation type="journal article" date="2020" name="Nature">
        <title>Giant virus diversity and host interactions through global metagenomics.</title>
        <authorList>
            <person name="Schulz F."/>
            <person name="Roux S."/>
            <person name="Paez-Espino D."/>
            <person name="Jungbluth S."/>
            <person name="Walsh D.A."/>
            <person name="Denef V.J."/>
            <person name="McMahon K.D."/>
            <person name="Konstantinidis K.T."/>
            <person name="Eloe-Fadrosh E.A."/>
            <person name="Kyrpides N.C."/>
            <person name="Woyke T."/>
        </authorList>
    </citation>
    <scope>NUCLEOTIDE SEQUENCE</scope>
    <source>
        <strain evidence="1">GVMAG-S-ERX556101-89</strain>
    </source>
</reference>
<proteinExistence type="predicted"/>
<sequence length="166" mass="19413">MATMTTDLNEVPFLTSKLNVYRYNQLNGMDQPMTPMTHVPPEKMCLAMDKVRKFIELNDLKFEICPISEKRICIREMPGDISEDTEGALHEAIFETTGFQRKIDRWGSRILCWCGYETQEINTNFDVNEIKTNYEKYKMDYEGAKDWSYDWIKPARPTMVKSAGKT</sequence>
<dbReference type="EMBL" id="MN738829">
    <property type="protein sequence ID" value="QHT38254.1"/>
    <property type="molecule type" value="Genomic_DNA"/>
</dbReference>
<organism evidence="1">
    <name type="scientific">viral metagenome</name>
    <dbReference type="NCBI Taxonomy" id="1070528"/>
    <lineage>
        <taxon>unclassified sequences</taxon>
        <taxon>metagenomes</taxon>
        <taxon>organismal metagenomes</taxon>
    </lineage>
</organism>
<protein>
    <submittedName>
        <fullName evidence="1">Uncharacterized protein</fullName>
    </submittedName>
</protein>
<evidence type="ECO:0000313" key="1">
    <source>
        <dbReference type="EMBL" id="QHT38254.1"/>
    </source>
</evidence>
<dbReference type="AlphaFoldDB" id="A0A6C0FB20"/>
<name>A0A6C0FB20_9ZZZZ</name>